<dbReference type="GO" id="GO:0003677">
    <property type="term" value="F:DNA binding"/>
    <property type="evidence" value="ECO:0007669"/>
    <property type="project" value="TreeGrafter"/>
</dbReference>
<dbReference type="InterPro" id="IPR002081">
    <property type="entry name" value="Cryptochrome/DNA_photolyase_1"/>
</dbReference>
<dbReference type="Gene3D" id="1.10.579.10">
    <property type="entry name" value="DNA Cyclobutane Dipyrimidine Photolyase, subunit A, domain 3"/>
    <property type="match status" value="1"/>
</dbReference>
<dbReference type="eggNOG" id="COG0415">
    <property type="taxonomic scope" value="Bacteria"/>
</dbReference>
<name>A0A085TXH3_9RHOB</name>
<keyword evidence="9" id="KW-1185">Reference proteome</keyword>
<dbReference type="RefSeq" id="WP_038145333.1">
    <property type="nucleotide sequence ID" value="NZ_AQRC01000005.1"/>
</dbReference>
<keyword evidence="2 4" id="KW-0285">Flavoprotein</keyword>
<evidence type="ECO:0000256" key="4">
    <source>
        <dbReference type="PIRSR" id="PIRSR602081-1"/>
    </source>
</evidence>
<dbReference type="OrthoDB" id="9772484at2"/>
<dbReference type="InterPro" id="IPR014729">
    <property type="entry name" value="Rossmann-like_a/b/a_fold"/>
</dbReference>
<feature type="site" description="Electron transfer via tryptophanyl radical" evidence="5">
    <location>
        <position position="304"/>
    </location>
</feature>
<dbReference type="PANTHER" id="PTHR11455:SF9">
    <property type="entry name" value="CRYPTOCHROME CIRCADIAN CLOCK 5 ISOFORM X1"/>
    <property type="match status" value="1"/>
</dbReference>
<comment type="cofactor">
    <cofactor evidence="1">
        <name>(6R)-5,10-methylene-5,6,7,8-tetrahydrofolate</name>
        <dbReference type="ChEBI" id="CHEBI:15636"/>
    </cofactor>
</comment>
<organism evidence="8 9">
    <name type="scientific">Thioclava atlantica</name>
    <dbReference type="NCBI Taxonomy" id="1317124"/>
    <lineage>
        <taxon>Bacteria</taxon>
        <taxon>Pseudomonadati</taxon>
        <taxon>Pseudomonadota</taxon>
        <taxon>Alphaproteobacteria</taxon>
        <taxon>Rhodobacterales</taxon>
        <taxon>Paracoccaceae</taxon>
        <taxon>Thioclava</taxon>
    </lineage>
</organism>
<evidence type="ECO:0000256" key="3">
    <source>
        <dbReference type="ARBA" id="ARBA00022827"/>
    </source>
</evidence>
<evidence type="ECO:0000256" key="5">
    <source>
        <dbReference type="PIRSR" id="PIRSR602081-2"/>
    </source>
</evidence>
<dbReference type="Gene3D" id="3.40.50.620">
    <property type="entry name" value="HUPs"/>
    <property type="match status" value="1"/>
</dbReference>
<dbReference type="InterPro" id="IPR005101">
    <property type="entry name" value="Cryptochr/Photolyase_FAD-bd"/>
</dbReference>
<dbReference type="Gene3D" id="1.25.40.80">
    <property type="match status" value="1"/>
</dbReference>
<dbReference type="AlphaFoldDB" id="A0A085TXH3"/>
<evidence type="ECO:0000256" key="6">
    <source>
        <dbReference type="RuleBase" id="RU004182"/>
    </source>
</evidence>
<feature type="binding site" evidence="4">
    <location>
        <position position="270"/>
    </location>
    <ligand>
        <name>FAD</name>
        <dbReference type="ChEBI" id="CHEBI:57692"/>
    </ligand>
</feature>
<comment type="similarity">
    <text evidence="6">Belongs to the DNA photolyase family.</text>
</comment>
<feature type="site" description="Electron transfer via tryptophanyl radical" evidence="5">
    <location>
        <position position="380"/>
    </location>
</feature>
<dbReference type="PRINTS" id="PR00147">
    <property type="entry name" value="DNAPHOTLYASE"/>
</dbReference>
<dbReference type="STRING" id="1317124.DW2_08322"/>
<feature type="site" description="Electron transfer via tryptophanyl radical" evidence="5">
    <location>
        <position position="357"/>
    </location>
</feature>
<feature type="binding site" evidence="4">
    <location>
        <begin position="370"/>
        <end position="372"/>
    </location>
    <ligand>
        <name>FAD</name>
        <dbReference type="ChEBI" id="CHEBI:57692"/>
    </ligand>
</feature>
<comment type="cofactor">
    <cofactor evidence="4">
        <name>FAD</name>
        <dbReference type="ChEBI" id="CHEBI:57692"/>
    </cofactor>
    <text evidence="4">Binds 1 FAD per subunit.</text>
</comment>
<evidence type="ECO:0000313" key="9">
    <source>
        <dbReference type="Proteomes" id="UP000028607"/>
    </source>
</evidence>
<dbReference type="GO" id="GO:0003904">
    <property type="term" value="F:deoxyribodipyrimidine photo-lyase activity"/>
    <property type="evidence" value="ECO:0007669"/>
    <property type="project" value="TreeGrafter"/>
</dbReference>
<dbReference type="GO" id="GO:0071949">
    <property type="term" value="F:FAD binding"/>
    <property type="evidence" value="ECO:0007669"/>
    <property type="project" value="TreeGrafter"/>
</dbReference>
<evidence type="ECO:0000256" key="2">
    <source>
        <dbReference type="ARBA" id="ARBA00022630"/>
    </source>
</evidence>
<dbReference type="InterPro" id="IPR036134">
    <property type="entry name" value="Crypto/Photolyase_FAD-like_sf"/>
</dbReference>
<proteinExistence type="inferred from homology"/>
<comment type="caution">
    <text evidence="8">The sequence shown here is derived from an EMBL/GenBank/DDBJ whole genome shotgun (WGS) entry which is preliminary data.</text>
</comment>
<evidence type="ECO:0000259" key="7">
    <source>
        <dbReference type="PROSITE" id="PS51645"/>
    </source>
</evidence>
<dbReference type="SUPFAM" id="SSF52425">
    <property type="entry name" value="Cryptochrome/photolyase, N-terminal domain"/>
    <property type="match status" value="1"/>
</dbReference>
<dbReference type="PROSITE" id="PS51645">
    <property type="entry name" value="PHR_CRY_ALPHA_BETA"/>
    <property type="match status" value="1"/>
</dbReference>
<dbReference type="InterPro" id="IPR006050">
    <property type="entry name" value="DNA_photolyase_N"/>
</dbReference>
<evidence type="ECO:0000313" key="8">
    <source>
        <dbReference type="EMBL" id="KFE35420.1"/>
    </source>
</evidence>
<keyword evidence="8" id="KW-0456">Lyase</keyword>
<protein>
    <submittedName>
        <fullName evidence="8">Deoxyribodipyrimidine photo-lyase</fullName>
    </submittedName>
</protein>
<dbReference type="Pfam" id="PF03441">
    <property type="entry name" value="FAD_binding_7"/>
    <property type="match status" value="1"/>
</dbReference>
<keyword evidence="3 4" id="KW-0274">FAD</keyword>
<dbReference type="EMBL" id="AQRC01000005">
    <property type="protein sequence ID" value="KFE35420.1"/>
    <property type="molecule type" value="Genomic_DNA"/>
</dbReference>
<accession>A0A085TXH3</accession>
<dbReference type="Pfam" id="PF00875">
    <property type="entry name" value="DNA_photolyase"/>
    <property type="match status" value="1"/>
</dbReference>
<gene>
    <name evidence="8" type="ORF">DW2_08322</name>
</gene>
<feature type="domain" description="Photolyase/cryptochrome alpha/beta" evidence="7">
    <location>
        <begin position="4"/>
        <end position="130"/>
    </location>
</feature>
<feature type="binding site" evidence="4">
    <location>
        <position position="223"/>
    </location>
    <ligand>
        <name>FAD</name>
        <dbReference type="ChEBI" id="CHEBI:57692"/>
    </ligand>
</feature>
<reference evidence="9" key="1">
    <citation type="submission" date="2013-04" db="EMBL/GenBank/DDBJ databases">
        <title>Thioclava sp. 13D2W-2 Genome Sequencing.</title>
        <authorList>
            <person name="Lai Q."/>
            <person name="Li G."/>
            <person name="Shao Z."/>
        </authorList>
    </citation>
    <scope>NUCLEOTIDE SEQUENCE [LARGE SCALE GENOMIC DNA]</scope>
    <source>
        <strain evidence="9">13D2W-2</strain>
    </source>
</reference>
<keyword evidence="6" id="KW-0157">Chromophore</keyword>
<dbReference type="PANTHER" id="PTHR11455">
    <property type="entry name" value="CRYPTOCHROME"/>
    <property type="match status" value="1"/>
</dbReference>
<dbReference type="InterPro" id="IPR036155">
    <property type="entry name" value="Crypto/Photolyase_N_sf"/>
</dbReference>
<reference evidence="8 9" key="2">
    <citation type="journal article" date="2015" name="Antonie Van Leeuwenhoek">
        <title>Thioclava indica sp. nov., isolated from surface seawater of the Indian Ocean.</title>
        <authorList>
            <person name="Liu Y."/>
            <person name="Lai Q."/>
            <person name="Du J."/>
            <person name="Xu H."/>
            <person name="Jiang L."/>
            <person name="Shao Z."/>
        </authorList>
    </citation>
    <scope>NUCLEOTIDE SEQUENCE [LARGE SCALE GENOMIC DNA]</scope>
    <source>
        <strain evidence="8 9">13D2W-2</strain>
    </source>
</reference>
<dbReference type="Proteomes" id="UP000028607">
    <property type="component" value="Unassembled WGS sequence"/>
</dbReference>
<evidence type="ECO:0000256" key="1">
    <source>
        <dbReference type="ARBA" id="ARBA00001932"/>
    </source>
</evidence>
<sequence length="470" mass="53566">MSDRPALLWLRRDFRFHDHPAMAAAAANGRPVIPVFIHDAQVEALGAAPKWRLGLAIDAFAKALQEKGSRLILRRGEPLEVLRDLVSETGAQEVHWSRLYDKPSRDRDAAVKSGLKADGLSAQSHPGHLLFEPWTVETGQGEPYKVYSPFWRAVKGRLIAAPVKTVSELRPPTDWPISEKIDDWAMGSAMRRGAEVVAAHVHVGERAAQGRLAAFLRDHIGQYKSRRDFPASGATSGLSENLTYGEISPRAIWHAGWRHLEEGAQGAEHFLKELVWREFAWHLFYHWPDMAERNWREEWNGFGWRPDNNDAEAWRRGMTGEPFVDAAMREMYVTGTMHNRARMIVASYLTKHLMTDWRVGLRWFEDCLIDWDPASNAMGWQWVAGPGPDAAPYFRVFNPATQAEKFDPDGRYRRDFIAEGQSTPPATARAYFDAVPRSWNLSPDQAYPERIVDLKEGRERALKAYQRHRG</sequence>
<feature type="binding site" evidence="4">
    <location>
        <begin position="235"/>
        <end position="239"/>
    </location>
    <ligand>
        <name>FAD</name>
        <dbReference type="ChEBI" id="CHEBI:57692"/>
    </ligand>
</feature>
<dbReference type="GO" id="GO:0009416">
    <property type="term" value="P:response to light stimulus"/>
    <property type="evidence" value="ECO:0007669"/>
    <property type="project" value="TreeGrafter"/>
</dbReference>
<dbReference type="PATRIC" id="fig|1317124.6.peg.1693"/>
<dbReference type="SUPFAM" id="SSF48173">
    <property type="entry name" value="Cryptochrome/photolyase FAD-binding domain"/>
    <property type="match status" value="1"/>
</dbReference>